<dbReference type="AlphaFoldDB" id="A0A8B7QRX4"/>
<accession>A0A8B7QRX4</accession>
<proteinExistence type="predicted"/>
<dbReference type="Proteomes" id="UP000694851">
    <property type="component" value="Unplaced"/>
</dbReference>
<feature type="region of interest" description="Disordered" evidence="1">
    <location>
        <begin position="259"/>
        <end position="326"/>
    </location>
</feature>
<feature type="compositionally biased region" description="Basic residues" evidence="1">
    <location>
        <begin position="30"/>
        <end position="40"/>
    </location>
</feature>
<feature type="region of interest" description="Disordered" evidence="1">
    <location>
        <begin position="1"/>
        <end position="40"/>
    </location>
</feature>
<feature type="region of interest" description="Disordered" evidence="1">
    <location>
        <begin position="83"/>
        <end position="244"/>
    </location>
</feature>
<name>A0A8B7QRX4_HIPAR</name>
<protein>
    <submittedName>
        <fullName evidence="3">Collagen alpha-1(I) chain-like</fullName>
    </submittedName>
</protein>
<organism evidence="2 3">
    <name type="scientific">Hipposideros armiger</name>
    <name type="common">Great Himalayan leaf-nosed bat</name>
    <dbReference type="NCBI Taxonomy" id="186990"/>
    <lineage>
        <taxon>Eukaryota</taxon>
        <taxon>Metazoa</taxon>
        <taxon>Chordata</taxon>
        <taxon>Craniata</taxon>
        <taxon>Vertebrata</taxon>
        <taxon>Euteleostomi</taxon>
        <taxon>Mammalia</taxon>
        <taxon>Eutheria</taxon>
        <taxon>Laurasiatheria</taxon>
        <taxon>Chiroptera</taxon>
        <taxon>Yinpterochiroptera</taxon>
        <taxon>Rhinolophoidea</taxon>
        <taxon>Hipposideridae</taxon>
        <taxon>Hipposideros</taxon>
    </lineage>
</organism>
<evidence type="ECO:0000313" key="2">
    <source>
        <dbReference type="Proteomes" id="UP000694851"/>
    </source>
</evidence>
<dbReference type="RefSeq" id="XP_019490992.1">
    <property type="nucleotide sequence ID" value="XM_019635447.1"/>
</dbReference>
<sequence length="326" mass="33984">MDGNQRISQVSSPWRPDIPHVSGANAGPAKPHKGIRRNQRWKINEVCARNAQDDPGGGEKYLPEGFGKWADLSLQAPRLQGGAEGVWRRGRGRRQECPALPLFAGSRRGTAVGPARWPGSPAESGPPGFEPPRGSHATARGTGPGRPFPAAVSPPAGPPRGPSQPRSPAGRVPASGARRPGGLRRPLPGGGEQDARGSRAAGECLAAPAPRVSDWARRSPPSLAPGPLPGGRSAPRPPGPPLLSHLSWELLAALSAWRAGRAPPPPARTHARGPGFGVLGCYSRRLEGGGSPGHTVGRRRKKPGAEERGGGGGRFATFSPHCERPR</sequence>
<gene>
    <name evidence="3" type="primary">LOC109379102</name>
</gene>
<feature type="compositionally biased region" description="Low complexity" evidence="1">
    <location>
        <begin position="163"/>
        <end position="187"/>
    </location>
</feature>
<dbReference type="GeneID" id="109379102"/>
<feature type="compositionally biased region" description="Polar residues" evidence="1">
    <location>
        <begin position="1"/>
        <end position="12"/>
    </location>
</feature>
<reference evidence="3" key="1">
    <citation type="submission" date="2025-08" db="UniProtKB">
        <authorList>
            <consortium name="RefSeq"/>
        </authorList>
    </citation>
    <scope>IDENTIFICATION</scope>
    <source>
        <tissue evidence="3">Muscle</tissue>
    </source>
</reference>
<keyword evidence="2" id="KW-1185">Reference proteome</keyword>
<evidence type="ECO:0000256" key="1">
    <source>
        <dbReference type="SAM" id="MobiDB-lite"/>
    </source>
</evidence>
<dbReference type="KEGG" id="hai:109379102"/>
<evidence type="ECO:0000313" key="3">
    <source>
        <dbReference type="RefSeq" id="XP_019490992.1"/>
    </source>
</evidence>